<evidence type="ECO:0000313" key="2">
    <source>
        <dbReference type="EMBL" id="ESO10799.1"/>
    </source>
</evidence>
<dbReference type="AlphaFoldDB" id="T1EZ84"/>
<dbReference type="PANTHER" id="PTHR24111">
    <property type="entry name" value="LEUCINE-RICH REPEAT-CONTAINING PROTEIN 34"/>
    <property type="match status" value="1"/>
</dbReference>
<dbReference type="EnsemblMetazoa" id="HelroT167298">
    <property type="protein sequence ID" value="HelroP167298"/>
    <property type="gene ID" value="HelroG167298"/>
</dbReference>
<dbReference type="GeneID" id="20201884"/>
<dbReference type="Gene3D" id="3.80.10.10">
    <property type="entry name" value="Ribonuclease Inhibitor"/>
    <property type="match status" value="1"/>
</dbReference>
<dbReference type="STRING" id="6412.T1EZ84"/>
<dbReference type="InterPro" id="IPR032675">
    <property type="entry name" value="LRR_dom_sf"/>
</dbReference>
<proteinExistence type="predicted"/>
<gene>
    <name evidence="3" type="primary">20201884</name>
    <name evidence="2" type="ORF">HELRODRAFT_167298</name>
</gene>
<organism evidence="3 4">
    <name type="scientific">Helobdella robusta</name>
    <name type="common">Californian leech</name>
    <dbReference type="NCBI Taxonomy" id="6412"/>
    <lineage>
        <taxon>Eukaryota</taxon>
        <taxon>Metazoa</taxon>
        <taxon>Spiralia</taxon>
        <taxon>Lophotrochozoa</taxon>
        <taxon>Annelida</taxon>
        <taxon>Clitellata</taxon>
        <taxon>Hirudinea</taxon>
        <taxon>Rhynchobdellida</taxon>
        <taxon>Glossiphoniidae</taxon>
        <taxon>Helobdella</taxon>
    </lineage>
</organism>
<evidence type="ECO:0000256" key="1">
    <source>
        <dbReference type="ARBA" id="ARBA00022737"/>
    </source>
</evidence>
<reference evidence="2 4" key="2">
    <citation type="journal article" date="2013" name="Nature">
        <title>Insights into bilaterian evolution from three spiralian genomes.</title>
        <authorList>
            <person name="Simakov O."/>
            <person name="Marletaz F."/>
            <person name="Cho S.J."/>
            <person name="Edsinger-Gonzales E."/>
            <person name="Havlak P."/>
            <person name="Hellsten U."/>
            <person name="Kuo D.H."/>
            <person name="Larsson T."/>
            <person name="Lv J."/>
            <person name="Arendt D."/>
            <person name="Savage R."/>
            <person name="Osoegawa K."/>
            <person name="de Jong P."/>
            <person name="Grimwood J."/>
            <person name="Chapman J.A."/>
            <person name="Shapiro H."/>
            <person name="Aerts A."/>
            <person name="Otillar R.P."/>
            <person name="Terry A.Y."/>
            <person name="Boore J.L."/>
            <person name="Grigoriev I.V."/>
            <person name="Lindberg D.R."/>
            <person name="Seaver E.C."/>
            <person name="Weisblat D.A."/>
            <person name="Putnam N.H."/>
            <person name="Rokhsar D.S."/>
        </authorList>
    </citation>
    <scope>NUCLEOTIDE SEQUENCE</scope>
</reference>
<dbReference type="Pfam" id="PF13516">
    <property type="entry name" value="LRR_6"/>
    <property type="match status" value="3"/>
</dbReference>
<dbReference type="CTD" id="20201884"/>
<dbReference type="SUPFAM" id="SSF52047">
    <property type="entry name" value="RNI-like"/>
    <property type="match status" value="1"/>
</dbReference>
<dbReference type="KEGG" id="hro:HELRODRAFT_167298"/>
<reference evidence="4" key="1">
    <citation type="submission" date="2012-12" db="EMBL/GenBank/DDBJ databases">
        <authorList>
            <person name="Hellsten U."/>
            <person name="Grimwood J."/>
            <person name="Chapman J.A."/>
            <person name="Shapiro H."/>
            <person name="Aerts A."/>
            <person name="Otillar R.P."/>
            <person name="Terry A.Y."/>
            <person name="Boore J.L."/>
            <person name="Simakov O."/>
            <person name="Marletaz F."/>
            <person name="Cho S.-J."/>
            <person name="Edsinger-Gonzales E."/>
            <person name="Havlak P."/>
            <person name="Kuo D.-H."/>
            <person name="Larsson T."/>
            <person name="Lv J."/>
            <person name="Arendt D."/>
            <person name="Savage R."/>
            <person name="Osoegawa K."/>
            <person name="de Jong P."/>
            <person name="Lindberg D.R."/>
            <person name="Seaver E.C."/>
            <person name="Weisblat D.A."/>
            <person name="Putnam N.H."/>
            <person name="Grigoriev I.V."/>
            <person name="Rokhsar D.S."/>
        </authorList>
    </citation>
    <scope>NUCLEOTIDE SEQUENCE</scope>
</reference>
<dbReference type="Proteomes" id="UP000015101">
    <property type="component" value="Unassembled WGS sequence"/>
</dbReference>
<name>T1EZ84_HELRO</name>
<dbReference type="InterPro" id="IPR052201">
    <property type="entry name" value="LRR-containing_regulator"/>
</dbReference>
<dbReference type="InParanoid" id="T1EZ84"/>
<dbReference type="RefSeq" id="XP_009011068.1">
    <property type="nucleotide sequence ID" value="XM_009012820.1"/>
</dbReference>
<dbReference type="InterPro" id="IPR001611">
    <property type="entry name" value="Leu-rich_rpt"/>
</dbReference>
<keyword evidence="4" id="KW-1185">Reference proteome</keyword>
<dbReference type="OMA" id="RCESKLT"/>
<evidence type="ECO:0000313" key="4">
    <source>
        <dbReference type="Proteomes" id="UP000015101"/>
    </source>
</evidence>
<dbReference type="eggNOG" id="KOG4308">
    <property type="taxonomic scope" value="Eukaryota"/>
</dbReference>
<dbReference type="EMBL" id="AMQM01002749">
    <property type="status" value="NOT_ANNOTATED_CDS"/>
    <property type="molecule type" value="Genomic_DNA"/>
</dbReference>
<dbReference type="HOGENOM" id="CLU_1476699_0_0_1"/>
<accession>T1EZ84</accession>
<dbReference type="PANTHER" id="PTHR24111:SF0">
    <property type="entry name" value="LEUCINE-RICH REPEAT-CONTAINING PROTEIN"/>
    <property type="match status" value="1"/>
</dbReference>
<dbReference type="EMBL" id="KB095858">
    <property type="protein sequence ID" value="ESO10799.1"/>
    <property type="molecule type" value="Genomic_DNA"/>
</dbReference>
<keyword evidence="1" id="KW-0677">Repeat</keyword>
<dbReference type="OrthoDB" id="272549at2759"/>
<reference evidence="3" key="3">
    <citation type="submission" date="2015-06" db="UniProtKB">
        <authorList>
            <consortium name="EnsemblMetazoa"/>
        </authorList>
    </citation>
    <scope>IDENTIFICATION</scope>
</reference>
<sequence length="183" mass="20497">MADIYETENNYTLACSEKRLEPNPTVINMLQFEMDENIILCNKSTSLYLAGNNKVMTDTRLTDTDMDVFERWLTNNTYVIALDLRFNNITDKGALSIAKLLTKNFSIQKLNLMCNDIGPKGAQYIAGSLHRNKAIKSLRMTGNKIGDKGGVYFAEALQINDQLEELDLGDCDLKISSIITAPC</sequence>
<evidence type="ECO:0000313" key="3">
    <source>
        <dbReference type="EnsemblMetazoa" id="HelroP167298"/>
    </source>
</evidence>
<protein>
    <submittedName>
        <fullName evidence="2 3">Uncharacterized protein</fullName>
    </submittedName>
</protein>
<dbReference type="SMART" id="SM00368">
    <property type="entry name" value="LRR_RI"/>
    <property type="match status" value="3"/>
</dbReference>